<name>A0A5B8ML99_9CHLO</name>
<evidence type="ECO:0000256" key="6">
    <source>
        <dbReference type="ARBA" id="ARBA00022490"/>
    </source>
</evidence>
<dbReference type="CDD" id="cd07182">
    <property type="entry name" value="RNase_HII_bacteria_HII_like"/>
    <property type="match status" value="1"/>
</dbReference>
<dbReference type="NCBIfam" id="NF000594">
    <property type="entry name" value="PRK00015.1-1"/>
    <property type="match status" value="1"/>
</dbReference>
<dbReference type="EC" id="3.1.26.4" evidence="13"/>
<protein>
    <recommendedName>
        <fullName evidence="13">Ribonuclease</fullName>
        <ecNumber evidence="13">3.1.26.4</ecNumber>
    </recommendedName>
</protein>
<evidence type="ECO:0000259" key="15">
    <source>
        <dbReference type="PROSITE" id="PS51975"/>
    </source>
</evidence>
<sequence>MALRRSARVAALASPLKAAAPLIAKKATGKGRPTTKAKGKAAVRGKATKSTASTSSARRPGVGPTRDHERRKWAKGFKLVAGVDEAGRGPLVGPVVAAACVLSRDLDLNLAGLDDSKKMTEEQREECFEVLTSNPDAISYAWHSIDAKEIDEINILQASLKAMELAVSKLPTKPDYVLIDGNRIPKNLSPDTTEAIVKGDGKSIAIAAASVIAKVVRDRMMFDLHKEYPQYGFDKHKGYGVPQHLQAIRKHGPCPHHRRTFAPIKYM</sequence>
<feature type="compositionally biased region" description="Basic residues" evidence="14">
    <location>
        <begin position="27"/>
        <end position="47"/>
    </location>
</feature>
<evidence type="ECO:0000256" key="8">
    <source>
        <dbReference type="ARBA" id="ARBA00022723"/>
    </source>
</evidence>
<dbReference type="EMBL" id="CP031036">
    <property type="protein sequence ID" value="QDZ20162.1"/>
    <property type="molecule type" value="Genomic_DNA"/>
</dbReference>
<dbReference type="PANTHER" id="PTHR10954:SF23">
    <property type="entry name" value="RIBONUCLEASE"/>
    <property type="match status" value="1"/>
</dbReference>
<dbReference type="PROSITE" id="PS51975">
    <property type="entry name" value="RNASE_H_2"/>
    <property type="match status" value="1"/>
</dbReference>
<dbReference type="GO" id="GO:0046872">
    <property type="term" value="F:metal ion binding"/>
    <property type="evidence" value="ECO:0007669"/>
    <property type="project" value="UniProtKB-KW"/>
</dbReference>
<evidence type="ECO:0000313" key="17">
    <source>
        <dbReference type="Proteomes" id="UP000316726"/>
    </source>
</evidence>
<dbReference type="InterPro" id="IPR012337">
    <property type="entry name" value="RNaseH-like_sf"/>
</dbReference>
<dbReference type="InterPro" id="IPR036397">
    <property type="entry name" value="RNaseH_sf"/>
</dbReference>
<reference evidence="16 17" key="1">
    <citation type="submission" date="2018-07" db="EMBL/GenBank/DDBJ databases">
        <title>The complete nuclear genome of the prasinophyte Chloropicon primus (CCMP1205).</title>
        <authorList>
            <person name="Pombert J.-F."/>
            <person name="Otis C."/>
            <person name="Turmel M."/>
            <person name="Lemieux C."/>
        </authorList>
    </citation>
    <scope>NUCLEOTIDE SEQUENCE [LARGE SCALE GENOMIC DNA]</scope>
    <source>
        <strain evidence="16 17">CCMP1205</strain>
    </source>
</reference>
<keyword evidence="17" id="KW-1185">Reference proteome</keyword>
<dbReference type="GO" id="GO:0032299">
    <property type="term" value="C:ribonuclease H2 complex"/>
    <property type="evidence" value="ECO:0007669"/>
    <property type="project" value="TreeGrafter"/>
</dbReference>
<accession>A0A5B8ML99</accession>
<evidence type="ECO:0000256" key="11">
    <source>
        <dbReference type="ARBA" id="ARBA00023211"/>
    </source>
</evidence>
<proteinExistence type="inferred from homology"/>
<dbReference type="GO" id="GO:0005737">
    <property type="term" value="C:cytoplasm"/>
    <property type="evidence" value="ECO:0007669"/>
    <property type="project" value="UniProtKB-SubCell"/>
</dbReference>
<dbReference type="SUPFAM" id="SSF53098">
    <property type="entry name" value="Ribonuclease H-like"/>
    <property type="match status" value="1"/>
</dbReference>
<feature type="region of interest" description="Disordered" evidence="14">
    <location>
        <begin position="24"/>
        <end position="70"/>
    </location>
</feature>
<evidence type="ECO:0000256" key="3">
    <source>
        <dbReference type="ARBA" id="ARBA00004065"/>
    </source>
</evidence>
<keyword evidence="8 12" id="KW-0479">Metal-binding</keyword>
<evidence type="ECO:0000256" key="10">
    <source>
        <dbReference type="ARBA" id="ARBA00022801"/>
    </source>
</evidence>
<keyword evidence="9 12" id="KW-0255">Endonuclease</keyword>
<feature type="binding site" evidence="12">
    <location>
        <position position="180"/>
    </location>
    <ligand>
        <name>a divalent metal cation</name>
        <dbReference type="ChEBI" id="CHEBI:60240"/>
    </ligand>
</feature>
<comment type="similarity">
    <text evidence="5 13">Belongs to the RNase HII family.</text>
</comment>
<keyword evidence="7 12" id="KW-0540">Nuclease</keyword>
<feature type="compositionally biased region" description="Low complexity" evidence="14">
    <location>
        <begin position="48"/>
        <end position="57"/>
    </location>
</feature>
<dbReference type="OrthoDB" id="7462577at2759"/>
<feature type="binding site" evidence="12">
    <location>
        <position position="85"/>
    </location>
    <ligand>
        <name>a divalent metal cation</name>
        <dbReference type="ChEBI" id="CHEBI:60240"/>
    </ligand>
</feature>
<gene>
    <name evidence="16" type="ORF">A3770_03p26800</name>
</gene>
<evidence type="ECO:0000256" key="14">
    <source>
        <dbReference type="SAM" id="MobiDB-lite"/>
    </source>
</evidence>
<evidence type="ECO:0000256" key="5">
    <source>
        <dbReference type="ARBA" id="ARBA00007383"/>
    </source>
</evidence>
<evidence type="ECO:0000313" key="16">
    <source>
        <dbReference type="EMBL" id="QDZ20162.1"/>
    </source>
</evidence>
<dbReference type="Pfam" id="PF01351">
    <property type="entry name" value="RNase_HII"/>
    <property type="match status" value="1"/>
</dbReference>
<keyword evidence="10 12" id="KW-0378">Hydrolase</keyword>
<dbReference type="GO" id="GO:0006298">
    <property type="term" value="P:mismatch repair"/>
    <property type="evidence" value="ECO:0007669"/>
    <property type="project" value="TreeGrafter"/>
</dbReference>
<dbReference type="GO" id="GO:0003723">
    <property type="term" value="F:RNA binding"/>
    <property type="evidence" value="ECO:0007669"/>
    <property type="project" value="UniProtKB-UniRule"/>
</dbReference>
<comment type="subcellular location">
    <subcellularLocation>
        <location evidence="4">Cytoplasm</location>
    </subcellularLocation>
</comment>
<comment type="cofactor">
    <cofactor evidence="2">
        <name>Mg(2+)</name>
        <dbReference type="ChEBI" id="CHEBI:18420"/>
    </cofactor>
</comment>
<dbReference type="HAMAP" id="MF_00052_B">
    <property type="entry name" value="RNase_HII_B"/>
    <property type="match status" value="1"/>
</dbReference>
<dbReference type="FunFam" id="3.30.420.10:FF:000006">
    <property type="entry name" value="Ribonuclease HII"/>
    <property type="match status" value="1"/>
</dbReference>
<dbReference type="GO" id="GO:0043137">
    <property type="term" value="P:DNA replication, removal of RNA primer"/>
    <property type="evidence" value="ECO:0007669"/>
    <property type="project" value="TreeGrafter"/>
</dbReference>
<dbReference type="NCBIfam" id="NF000595">
    <property type="entry name" value="PRK00015.1-3"/>
    <property type="match status" value="1"/>
</dbReference>
<feature type="binding site" evidence="12">
    <location>
        <position position="84"/>
    </location>
    <ligand>
        <name>a divalent metal cation</name>
        <dbReference type="ChEBI" id="CHEBI:60240"/>
    </ligand>
</feature>
<evidence type="ECO:0000256" key="12">
    <source>
        <dbReference type="PROSITE-ProRule" id="PRU01319"/>
    </source>
</evidence>
<evidence type="ECO:0000256" key="1">
    <source>
        <dbReference type="ARBA" id="ARBA00000077"/>
    </source>
</evidence>
<comment type="function">
    <text evidence="3 13">Endonuclease that specifically degrades the RNA of RNA-DNA hybrids.</text>
</comment>
<dbReference type="Proteomes" id="UP000316726">
    <property type="component" value="Chromosome 3"/>
</dbReference>
<comment type="catalytic activity">
    <reaction evidence="1 12 13">
        <text>Endonucleolytic cleavage to 5'-phosphomonoester.</text>
        <dbReference type="EC" id="3.1.26.4"/>
    </reaction>
</comment>
<dbReference type="InterPro" id="IPR001352">
    <property type="entry name" value="RNase_HII/HIII"/>
</dbReference>
<organism evidence="16 17">
    <name type="scientific">Chloropicon primus</name>
    <dbReference type="NCBI Taxonomy" id="1764295"/>
    <lineage>
        <taxon>Eukaryota</taxon>
        <taxon>Viridiplantae</taxon>
        <taxon>Chlorophyta</taxon>
        <taxon>Chloropicophyceae</taxon>
        <taxon>Chloropicales</taxon>
        <taxon>Chloropicaceae</taxon>
        <taxon>Chloropicon</taxon>
    </lineage>
</organism>
<evidence type="ECO:0000256" key="2">
    <source>
        <dbReference type="ARBA" id="ARBA00001946"/>
    </source>
</evidence>
<evidence type="ECO:0000256" key="7">
    <source>
        <dbReference type="ARBA" id="ARBA00022722"/>
    </source>
</evidence>
<keyword evidence="6" id="KW-0963">Cytoplasm</keyword>
<dbReference type="Gene3D" id="3.30.420.10">
    <property type="entry name" value="Ribonuclease H-like superfamily/Ribonuclease H"/>
    <property type="match status" value="1"/>
</dbReference>
<dbReference type="InterPro" id="IPR024567">
    <property type="entry name" value="RNase_HII/HIII_dom"/>
</dbReference>
<dbReference type="STRING" id="1764295.A0A5B8ML99"/>
<evidence type="ECO:0000256" key="13">
    <source>
        <dbReference type="RuleBase" id="RU003515"/>
    </source>
</evidence>
<dbReference type="InterPro" id="IPR022898">
    <property type="entry name" value="RNase_HII"/>
</dbReference>
<evidence type="ECO:0000256" key="9">
    <source>
        <dbReference type="ARBA" id="ARBA00022759"/>
    </source>
</evidence>
<evidence type="ECO:0000256" key="4">
    <source>
        <dbReference type="ARBA" id="ARBA00004496"/>
    </source>
</evidence>
<dbReference type="PANTHER" id="PTHR10954">
    <property type="entry name" value="RIBONUCLEASE H2 SUBUNIT A"/>
    <property type="match status" value="1"/>
</dbReference>
<keyword evidence="11" id="KW-0464">Manganese</keyword>
<comment type="cofactor">
    <cofactor evidence="12">
        <name>Mn(2+)</name>
        <dbReference type="ChEBI" id="CHEBI:29035"/>
    </cofactor>
    <cofactor evidence="12">
        <name>Mg(2+)</name>
        <dbReference type="ChEBI" id="CHEBI:18420"/>
    </cofactor>
    <text evidence="12">Manganese or magnesium. Binds 1 divalent metal ion per monomer in the absence of substrate. May bind a second metal ion after substrate binding.</text>
</comment>
<dbReference type="GO" id="GO:0004523">
    <property type="term" value="F:RNA-DNA hybrid ribonuclease activity"/>
    <property type="evidence" value="ECO:0007669"/>
    <property type="project" value="UniProtKB-UniRule"/>
</dbReference>
<feature type="domain" description="RNase H type-2" evidence="15">
    <location>
        <begin position="78"/>
        <end position="267"/>
    </location>
</feature>
<dbReference type="AlphaFoldDB" id="A0A5B8ML99"/>